<dbReference type="AlphaFoldDB" id="A0A9R1NZ94"/>
<feature type="compositionally biased region" description="Pro residues" evidence="1">
    <location>
        <begin position="175"/>
        <end position="188"/>
    </location>
</feature>
<proteinExistence type="predicted"/>
<dbReference type="Proteomes" id="UP000324705">
    <property type="component" value="Chromosome 2A"/>
</dbReference>
<organism evidence="2 3">
    <name type="scientific">Triticum turgidum subsp. durum</name>
    <name type="common">Durum wheat</name>
    <name type="synonym">Triticum durum</name>
    <dbReference type="NCBI Taxonomy" id="4567"/>
    <lineage>
        <taxon>Eukaryota</taxon>
        <taxon>Viridiplantae</taxon>
        <taxon>Streptophyta</taxon>
        <taxon>Embryophyta</taxon>
        <taxon>Tracheophyta</taxon>
        <taxon>Spermatophyta</taxon>
        <taxon>Magnoliopsida</taxon>
        <taxon>Liliopsida</taxon>
        <taxon>Poales</taxon>
        <taxon>Poaceae</taxon>
        <taxon>BOP clade</taxon>
        <taxon>Pooideae</taxon>
        <taxon>Triticodae</taxon>
        <taxon>Triticeae</taxon>
        <taxon>Triticinae</taxon>
        <taxon>Triticum</taxon>
    </lineage>
</organism>
<dbReference type="Gramene" id="TRITD2Av1G215740.1">
    <property type="protein sequence ID" value="TRITD2Av1G215740.1"/>
    <property type="gene ID" value="TRITD2Av1G215740"/>
</dbReference>
<feature type="compositionally biased region" description="Low complexity" evidence="1">
    <location>
        <begin position="112"/>
        <end position="137"/>
    </location>
</feature>
<keyword evidence="3" id="KW-1185">Reference proteome</keyword>
<protein>
    <submittedName>
        <fullName evidence="2">Uncharacterized protein</fullName>
    </submittedName>
</protein>
<gene>
    <name evidence="2" type="ORF">TRITD_2Av1G215740</name>
</gene>
<evidence type="ECO:0000256" key="1">
    <source>
        <dbReference type="SAM" id="MobiDB-lite"/>
    </source>
</evidence>
<name>A0A9R1NZ94_TRITD</name>
<feature type="region of interest" description="Disordered" evidence="1">
    <location>
        <begin position="34"/>
        <end position="201"/>
    </location>
</feature>
<reference evidence="2 3" key="1">
    <citation type="submission" date="2017-09" db="EMBL/GenBank/DDBJ databases">
        <authorList>
            <consortium name="International Durum Wheat Genome Sequencing Consortium (IDWGSC)"/>
            <person name="Milanesi L."/>
        </authorList>
    </citation>
    <scope>NUCLEOTIDE SEQUENCE [LARGE SCALE GENOMIC DNA]</scope>
    <source>
        <strain evidence="3">cv. Svevo</strain>
    </source>
</reference>
<accession>A0A9R1NZ94</accession>
<feature type="compositionally biased region" description="Low complexity" evidence="1">
    <location>
        <begin position="165"/>
        <end position="174"/>
    </location>
</feature>
<sequence length="201" mass="21656">MARLKPSVNLFALLDRNDPGDKLVPDFDNADAKQEVTAAKHKKKPTPAADHTKDLLGQAYPSARDYVIRKNQRERQARAKAKAEAEARAKAEAEARAKAKASNGVSGDDKSAGASADSSKAQGAAKQGRYYNNNNYNGASRNQQFGMPGRFEALRRQQGSMSMNEAPPAEGVEAPPAPQQAPPPPPPSLDDTTEFPSLKWC</sequence>
<evidence type="ECO:0000313" key="2">
    <source>
        <dbReference type="EMBL" id="VAH33945.1"/>
    </source>
</evidence>
<dbReference type="EMBL" id="LT934113">
    <property type="protein sequence ID" value="VAH33945.1"/>
    <property type="molecule type" value="Genomic_DNA"/>
</dbReference>
<feature type="compositionally biased region" description="Basic and acidic residues" evidence="1">
    <location>
        <begin position="66"/>
        <end position="97"/>
    </location>
</feature>
<evidence type="ECO:0000313" key="3">
    <source>
        <dbReference type="Proteomes" id="UP000324705"/>
    </source>
</evidence>